<evidence type="ECO:0000313" key="2">
    <source>
        <dbReference type="Proteomes" id="UP001328107"/>
    </source>
</evidence>
<organism evidence="1 2">
    <name type="scientific">Pristionchus mayeri</name>
    <dbReference type="NCBI Taxonomy" id="1317129"/>
    <lineage>
        <taxon>Eukaryota</taxon>
        <taxon>Metazoa</taxon>
        <taxon>Ecdysozoa</taxon>
        <taxon>Nematoda</taxon>
        <taxon>Chromadorea</taxon>
        <taxon>Rhabditida</taxon>
        <taxon>Rhabditina</taxon>
        <taxon>Diplogasteromorpha</taxon>
        <taxon>Diplogasteroidea</taxon>
        <taxon>Neodiplogasteridae</taxon>
        <taxon>Pristionchus</taxon>
    </lineage>
</organism>
<protein>
    <submittedName>
        <fullName evidence="1">Uncharacterized protein</fullName>
    </submittedName>
</protein>
<keyword evidence="2" id="KW-1185">Reference proteome</keyword>
<evidence type="ECO:0000313" key="1">
    <source>
        <dbReference type="EMBL" id="GMR40643.1"/>
    </source>
</evidence>
<dbReference type="EMBL" id="BTRK01000003">
    <property type="protein sequence ID" value="GMR40643.1"/>
    <property type="molecule type" value="Genomic_DNA"/>
</dbReference>
<gene>
    <name evidence="1" type="ORF">PMAYCL1PPCAC_10838</name>
</gene>
<name>A0AAN4ZGA2_9BILA</name>
<comment type="caution">
    <text evidence="1">The sequence shown here is derived from an EMBL/GenBank/DDBJ whole genome shotgun (WGS) entry which is preliminary data.</text>
</comment>
<proteinExistence type="predicted"/>
<dbReference type="AlphaFoldDB" id="A0AAN4ZGA2"/>
<sequence>MYIQDRARSSSPSSCCDDHLLIVDDRERKAALKRKASLPAGIPRGRVAEFVQAHEKGIPNPGVEENLRRVTIVRQHSLGIGCD</sequence>
<reference evidence="2" key="1">
    <citation type="submission" date="2022-10" db="EMBL/GenBank/DDBJ databases">
        <title>Genome assembly of Pristionchus species.</title>
        <authorList>
            <person name="Yoshida K."/>
            <person name="Sommer R.J."/>
        </authorList>
    </citation>
    <scope>NUCLEOTIDE SEQUENCE [LARGE SCALE GENOMIC DNA]</scope>
    <source>
        <strain evidence="2">RS5460</strain>
    </source>
</reference>
<accession>A0AAN4ZGA2</accession>
<dbReference type="Proteomes" id="UP001328107">
    <property type="component" value="Unassembled WGS sequence"/>
</dbReference>